<sequence length="52" mass="6259">MLDLNLIFLRFYYQFRIGVPMFKKALSCYMQLKSNKLTSIIFAMWVIVLTTF</sequence>
<dbReference type="AlphaFoldDB" id="A0A397U7B9"/>
<accession>A0A397U7B9</accession>
<gene>
    <name evidence="1" type="ORF">C2G38_540208</name>
</gene>
<evidence type="ECO:0000313" key="2">
    <source>
        <dbReference type="Proteomes" id="UP000266673"/>
    </source>
</evidence>
<protein>
    <submittedName>
        <fullName evidence="1">Uncharacterized protein</fullName>
    </submittedName>
</protein>
<proteinExistence type="predicted"/>
<comment type="caution">
    <text evidence="1">The sequence shown here is derived from an EMBL/GenBank/DDBJ whole genome shotgun (WGS) entry which is preliminary data.</text>
</comment>
<evidence type="ECO:0000313" key="1">
    <source>
        <dbReference type="EMBL" id="RIB06104.1"/>
    </source>
</evidence>
<dbReference type="Proteomes" id="UP000266673">
    <property type="component" value="Unassembled WGS sequence"/>
</dbReference>
<dbReference type="EMBL" id="QKWP01001869">
    <property type="protein sequence ID" value="RIB06104.1"/>
    <property type="molecule type" value="Genomic_DNA"/>
</dbReference>
<keyword evidence="2" id="KW-1185">Reference proteome</keyword>
<name>A0A397U7B9_9GLOM</name>
<organism evidence="1 2">
    <name type="scientific">Gigaspora rosea</name>
    <dbReference type="NCBI Taxonomy" id="44941"/>
    <lineage>
        <taxon>Eukaryota</taxon>
        <taxon>Fungi</taxon>
        <taxon>Fungi incertae sedis</taxon>
        <taxon>Mucoromycota</taxon>
        <taxon>Glomeromycotina</taxon>
        <taxon>Glomeromycetes</taxon>
        <taxon>Diversisporales</taxon>
        <taxon>Gigasporaceae</taxon>
        <taxon>Gigaspora</taxon>
    </lineage>
</organism>
<reference evidence="1 2" key="1">
    <citation type="submission" date="2018-06" db="EMBL/GenBank/DDBJ databases">
        <title>Comparative genomics reveals the genomic features of Rhizophagus irregularis, R. cerebriforme, R. diaphanum and Gigaspora rosea, and their symbiotic lifestyle signature.</title>
        <authorList>
            <person name="Morin E."/>
            <person name="San Clemente H."/>
            <person name="Chen E.C.H."/>
            <person name="De La Providencia I."/>
            <person name="Hainaut M."/>
            <person name="Kuo A."/>
            <person name="Kohler A."/>
            <person name="Murat C."/>
            <person name="Tang N."/>
            <person name="Roy S."/>
            <person name="Loubradou J."/>
            <person name="Henrissat B."/>
            <person name="Grigoriev I.V."/>
            <person name="Corradi N."/>
            <person name="Roux C."/>
            <person name="Martin F.M."/>
        </authorList>
    </citation>
    <scope>NUCLEOTIDE SEQUENCE [LARGE SCALE GENOMIC DNA]</scope>
    <source>
        <strain evidence="1 2">DAOM 194757</strain>
    </source>
</reference>